<feature type="transmembrane region" description="Helical" evidence="1">
    <location>
        <begin position="12"/>
        <end position="31"/>
    </location>
</feature>
<evidence type="ECO:0000313" key="3">
    <source>
        <dbReference type="Proteomes" id="UP000229713"/>
    </source>
</evidence>
<gene>
    <name evidence="2" type="ORF">CFY86_16865</name>
</gene>
<organism evidence="2 3">
    <name type="scientific">Raoultella ornithinolytica</name>
    <name type="common">Klebsiella ornithinolytica</name>
    <dbReference type="NCBI Taxonomy" id="54291"/>
    <lineage>
        <taxon>Bacteria</taxon>
        <taxon>Pseudomonadati</taxon>
        <taxon>Pseudomonadota</taxon>
        <taxon>Gammaproteobacteria</taxon>
        <taxon>Enterobacterales</taxon>
        <taxon>Enterobacteriaceae</taxon>
        <taxon>Klebsiella/Raoultella group</taxon>
        <taxon>Raoultella</taxon>
    </lineage>
</organism>
<dbReference type="AlphaFoldDB" id="A0A225U6V4"/>
<keyword evidence="1" id="KW-1133">Transmembrane helix</keyword>
<proteinExistence type="predicted"/>
<name>A0A225U6V4_RAOOR</name>
<dbReference type="RefSeq" id="WP_071199240.1">
    <property type="nucleotide sequence ID" value="NZ_CP048351.1"/>
</dbReference>
<evidence type="ECO:0000313" key="2">
    <source>
        <dbReference type="EMBL" id="PIK83298.1"/>
    </source>
</evidence>
<comment type="caution">
    <text evidence="2">The sequence shown here is derived from an EMBL/GenBank/DDBJ whole genome shotgun (WGS) entry which is preliminary data.</text>
</comment>
<keyword evidence="1" id="KW-0812">Transmembrane</keyword>
<evidence type="ECO:0000256" key="1">
    <source>
        <dbReference type="SAM" id="Phobius"/>
    </source>
</evidence>
<reference evidence="2 3" key="1">
    <citation type="submission" date="2017-07" db="EMBL/GenBank/DDBJ databases">
        <title>Raoultella ornithinolytica strain HH3 draft genome.</title>
        <authorList>
            <person name="Duceppe M.-O."/>
            <person name="Huang H."/>
            <person name="Phipps-Todd B."/>
        </authorList>
    </citation>
    <scope>NUCLEOTIDE SEQUENCE [LARGE SCALE GENOMIC DNA]</scope>
    <source>
        <strain evidence="2 3">HH3</strain>
    </source>
</reference>
<dbReference type="Proteomes" id="UP000229713">
    <property type="component" value="Unassembled WGS sequence"/>
</dbReference>
<sequence>MVSKLWTLVKPLLPWLVAIALILFAGIWIGIQVCASQMRGDVQTANNATATVQKAFDDYKIEREKTDADKARQNQSQLQAQVNLAEHYRQQADKLSGELLAKGKALTIAQQKLKEKIDELARKDGAGWTGIGPGALCLYQQNLGYPAGPGCSQYLSAANSGNAGYSGDAGSAGGGLSPRGILGHSNDYGEWCQLIRNKLNTIRQLYGKEPQ</sequence>
<protein>
    <submittedName>
        <fullName evidence="2">Uncharacterized protein</fullName>
    </submittedName>
</protein>
<accession>A0A225U6V4</accession>
<dbReference type="EMBL" id="NKYI01000024">
    <property type="protein sequence ID" value="PIK83298.1"/>
    <property type="molecule type" value="Genomic_DNA"/>
</dbReference>
<keyword evidence="1" id="KW-0472">Membrane</keyword>